<feature type="compositionally biased region" description="Basic residues" evidence="1">
    <location>
        <begin position="228"/>
        <end position="240"/>
    </location>
</feature>
<feature type="compositionally biased region" description="Low complexity" evidence="1">
    <location>
        <begin position="216"/>
        <end position="227"/>
    </location>
</feature>
<feature type="region of interest" description="Disordered" evidence="1">
    <location>
        <begin position="44"/>
        <end position="247"/>
    </location>
</feature>
<feature type="compositionally biased region" description="Basic and acidic residues" evidence="1">
    <location>
        <begin position="396"/>
        <end position="405"/>
    </location>
</feature>
<reference evidence="2" key="1">
    <citation type="submission" date="2021-06" db="EMBL/GenBank/DDBJ databases">
        <authorList>
            <consortium name="DOE Joint Genome Institute"/>
            <person name="Mondo S.J."/>
            <person name="Amses K.R."/>
            <person name="Simmons D.R."/>
            <person name="Longcore J.E."/>
            <person name="Seto K."/>
            <person name="Alves G.H."/>
            <person name="Bonds A.E."/>
            <person name="Quandt C.A."/>
            <person name="Davis W.J."/>
            <person name="Chang Y."/>
            <person name="Letcher P.M."/>
            <person name="Powell M.J."/>
            <person name="Kuo A."/>
            <person name="Labutti K."/>
            <person name="Pangilinan J."/>
            <person name="Andreopoulos W."/>
            <person name="Tritt A."/>
            <person name="Riley R."/>
            <person name="Hundley H."/>
            <person name="Johnson J."/>
            <person name="Lipzen A."/>
            <person name="Barry K."/>
            <person name="Berbee M.L."/>
            <person name="Buchler N.E."/>
            <person name="Grigoriev I.V."/>
            <person name="Spatafora J.W."/>
            <person name="Stajich J.E."/>
            <person name="James T.Y."/>
        </authorList>
    </citation>
    <scope>NUCLEOTIDE SEQUENCE</scope>
    <source>
        <strain evidence="2">AG</strain>
    </source>
</reference>
<feature type="compositionally biased region" description="Basic and acidic residues" evidence="1">
    <location>
        <begin position="184"/>
        <end position="195"/>
    </location>
</feature>
<name>A0AAD5E7K1_UMBRA</name>
<feature type="compositionally biased region" description="Basic and acidic residues" evidence="1">
    <location>
        <begin position="46"/>
        <end position="67"/>
    </location>
</feature>
<dbReference type="AlphaFoldDB" id="A0AAD5E7K1"/>
<organism evidence="2 3">
    <name type="scientific">Umbelopsis ramanniana AG</name>
    <dbReference type="NCBI Taxonomy" id="1314678"/>
    <lineage>
        <taxon>Eukaryota</taxon>
        <taxon>Fungi</taxon>
        <taxon>Fungi incertae sedis</taxon>
        <taxon>Mucoromycota</taxon>
        <taxon>Mucoromycotina</taxon>
        <taxon>Umbelopsidomycetes</taxon>
        <taxon>Umbelopsidales</taxon>
        <taxon>Umbelopsidaceae</taxon>
        <taxon>Umbelopsis</taxon>
    </lineage>
</organism>
<feature type="compositionally biased region" description="Pro residues" evidence="1">
    <location>
        <begin position="362"/>
        <end position="373"/>
    </location>
</feature>
<dbReference type="GeneID" id="75914975"/>
<feature type="region of interest" description="Disordered" evidence="1">
    <location>
        <begin position="298"/>
        <end position="405"/>
    </location>
</feature>
<protein>
    <submittedName>
        <fullName evidence="2">Uncharacterized protein</fullName>
    </submittedName>
</protein>
<keyword evidence="3" id="KW-1185">Reference proteome</keyword>
<accession>A0AAD5E7K1</accession>
<evidence type="ECO:0000256" key="1">
    <source>
        <dbReference type="SAM" id="MobiDB-lite"/>
    </source>
</evidence>
<feature type="compositionally biased region" description="Low complexity" evidence="1">
    <location>
        <begin position="342"/>
        <end position="353"/>
    </location>
</feature>
<evidence type="ECO:0000313" key="2">
    <source>
        <dbReference type="EMBL" id="KAI8578826.1"/>
    </source>
</evidence>
<dbReference type="EMBL" id="MU620925">
    <property type="protein sequence ID" value="KAI8578826.1"/>
    <property type="molecule type" value="Genomic_DNA"/>
</dbReference>
<proteinExistence type="predicted"/>
<gene>
    <name evidence="2" type="ORF">K450DRAFT_244714</name>
</gene>
<feature type="compositionally biased region" description="Low complexity" evidence="1">
    <location>
        <begin position="385"/>
        <end position="394"/>
    </location>
</feature>
<reference evidence="2" key="2">
    <citation type="journal article" date="2022" name="Proc. Natl. Acad. Sci. U.S.A.">
        <title>Diploid-dominant life cycles characterize the early evolution of Fungi.</title>
        <authorList>
            <person name="Amses K.R."/>
            <person name="Simmons D.R."/>
            <person name="Longcore J.E."/>
            <person name="Mondo S.J."/>
            <person name="Seto K."/>
            <person name="Jeronimo G.H."/>
            <person name="Bonds A.E."/>
            <person name="Quandt C.A."/>
            <person name="Davis W.J."/>
            <person name="Chang Y."/>
            <person name="Federici B.A."/>
            <person name="Kuo A."/>
            <person name="LaButti K."/>
            <person name="Pangilinan J."/>
            <person name="Andreopoulos W."/>
            <person name="Tritt A."/>
            <person name="Riley R."/>
            <person name="Hundley H."/>
            <person name="Johnson J."/>
            <person name="Lipzen A."/>
            <person name="Barry K."/>
            <person name="Lang B.F."/>
            <person name="Cuomo C.A."/>
            <person name="Buchler N.E."/>
            <person name="Grigoriev I.V."/>
            <person name="Spatafora J.W."/>
            <person name="Stajich J.E."/>
            <person name="James T.Y."/>
        </authorList>
    </citation>
    <scope>NUCLEOTIDE SEQUENCE</scope>
    <source>
        <strain evidence="2">AG</strain>
    </source>
</reference>
<dbReference type="Proteomes" id="UP001206595">
    <property type="component" value="Unassembled WGS sequence"/>
</dbReference>
<evidence type="ECO:0000313" key="3">
    <source>
        <dbReference type="Proteomes" id="UP001206595"/>
    </source>
</evidence>
<sequence length="405" mass="46780">MTAMDTLTTSSSFADDYSASRQADAIEAGSILISLANSHKPVAADNKQELEAISKHHRSYSSEDRHHSPPTAPHTNDHEHYRRPMSIHNLLSDDRSTQLDSPPLRPMHRRRSSIEDQKAPVQYHSSPPIVHKRSLESEDYAMSMKRSSITRETREYSIPPRYSSDYDRHAGNNTPTALPNGKPVYRDNVDDPYRSRKDHKFNNADAYRYDHMSNKSQQRQQPPQQQPSHHHHSTLQHSRKTSMSSSLPQKYYAMKQSPNVKRNATHAYISYTIFMDITRRASIKHQLANDDPVVPYDRAYHTQYSPTPKFDRPPTMYFNAPQPPRKQSQQYSRPPSERRRSSMSYSHYPASSSERQHNESPSQPPSRYRPPPANLDMYQAPPPQQQLMTQPLTAYLRDRNTGVPR</sequence>
<comment type="caution">
    <text evidence="2">The sequence shown here is derived from an EMBL/GenBank/DDBJ whole genome shotgun (WGS) entry which is preliminary data.</text>
</comment>
<dbReference type="RefSeq" id="XP_051443830.1">
    <property type="nucleotide sequence ID" value="XM_051589630.1"/>
</dbReference>